<dbReference type="AlphaFoldDB" id="R7Q109"/>
<reference evidence="2" key="1">
    <citation type="journal article" date="2013" name="Proc. Natl. Acad. Sci. U.S.A.">
        <title>Genome structure and metabolic features in the red seaweed Chondrus crispus shed light on evolution of the Archaeplastida.</title>
        <authorList>
            <person name="Collen J."/>
            <person name="Porcel B."/>
            <person name="Carre W."/>
            <person name="Ball S.G."/>
            <person name="Chaparro C."/>
            <person name="Tonon T."/>
            <person name="Barbeyron T."/>
            <person name="Michel G."/>
            <person name="Noel B."/>
            <person name="Valentin K."/>
            <person name="Elias M."/>
            <person name="Artiguenave F."/>
            <person name="Arun A."/>
            <person name="Aury J.M."/>
            <person name="Barbosa-Neto J.F."/>
            <person name="Bothwell J.H."/>
            <person name="Bouget F.Y."/>
            <person name="Brillet L."/>
            <person name="Cabello-Hurtado F."/>
            <person name="Capella-Gutierrez S."/>
            <person name="Charrier B."/>
            <person name="Cladiere L."/>
            <person name="Cock J.M."/>
            <person name="Coelho S.M."/>
            <person name="Colleoni C."/>
            <person name="Czjzek M."/>
            <person name="Da Silva C."/>
            <person name="Delage L."/>
            <person name="Denoeud F."/>
            <person name="Deschamps P."/>
            <person name="Dittami S.M."/>
            <person name="Gabaldon T."/>
            <person name="Gachon C.M."/>
            <person name="Groisillier A."/>
            <person name="Herve C."/>
            <person name="Jabbari K."/>
            <person name="Katinka M."/>
            <person name="Kloareg B."/>
            <person name="Kowalczyk N."/>
            <person name="Labadie K."/>
            <person name="Leblanc C."/>
            <person name="Lopez P.J."/>
            <person name="McLachlan D.H."/>
            <person name="Meslet-Cladiere L."/>
            <person name="Moustafa A."/>
            <person name="Nehr Z."/>
            <person name="Nyvall Collen P."/>
            <person name="Panaud O."/>
            <person name="Partensky F."/>
            <person name="Poulain J."/>
            <person name="Rensing S.A."/>
            <person name="Rousvoal S."/>
            <person name="Samson G."/>
            <person name="Symeonidi A."/>
            <person name="Weissenbach J."/>
            <person name="Zambounis A."/>
            <person name="Wincker P."/>
            <person name="Boyen C."/>
        </authorList>
    </citation>
    <scope>NUCLEOTIDE SEQUENCE [LARGE SCALE GENOMIC DNA]</scope>
    <source>
        <strain evidence="2">cv. Stackhouse</strain>
    </source>
</reference>
<name>R7Q109_CHOCR</name>
<dbReference type="Proteomes" id="UP000012073">
    <property type="component" value="Unassembled WGS sequence"/>
</dbReference>
<dbReference type="KEGG" id="ccp:CHC_T00008060001"/>
<evidence type="ECO:0000313" key="1">
    <source>
        <dbReference type="EMBL" id="CDF32327.1"/>
    </source>
</evidence>
<dbReference type="GeneID" id="17319708"/>
<keyword evidence="2" id="KW-1185">Reference proteome</keyword>
<evidence type="ECO:0000313" key="2">
    <source>
        <dbReference type="Proteomes" id="UP000012073"/>
    </source>
</evidence>
<sequence length="50" mass="5812">MPHRSHHARNVKTTHYTDSNRPLYIPTVIYEEPHNWAGRASSSLARLLTK</sequence>
<dbReference type="Gramene" id="CDF32327">
    <property type="protein sequence ID" value="CDF32327"/>
    <property type="gene ID" value="CHC_T00008060001"/>
</dbReference>
<proteinExistence type="predicted"/>
<accession>R7Q109</accession>
<organism evidence="1 2">
    <name type="scientific">Chondrus crispus</name>
    <name type="common">Carrageen Irish moss</name>
    <name type="synonym">Polymorpha crispa</name>
    <dbReference type="NCBI Taxonomy" id="2769"/>
    <lineage>
        <taxon>Eukaryota</taxon>
        <taxon>Rhodophyta</taxon>
        <taxon>Florideophyceae</taxon>
        <taxon>Rhodymeniophycidae</taxon>
        <taxon>Gigartinales</taxon>
        <taxon>Gigartinaceae</taxon>
        <taxon>Chondrus</taxon>
    </lineage>
</organism>
<protein>
    <submittedName>
        <fullName evidence="1">Uncharacterized protein</fullName>
    </submittedName>
</protein>
<dbReference type="RefSeq" id="XP_005711992.1">
    <property type="nucleotide sequence ID" value="XM_005711935.1"/>
</dbReference>
<dbReference type="EMBL" id="HG001477">
    <property type="protein sequence ID" value="CDF32327.1"/>
    <property type="molecule type" value="Genomic_DNA"/>
</dbReference>
<gene>
    <name evidence="1" type="ORF">CHC_T00008060001</name>
</gene>